<evidence type="ECO:0000313" key="2">
    <source>
        <dbReference type="EMBL" id="GAX18094.1"/>
    </source>
</evidence>
<reference evidence="2 3" key="1">
    <citation type="journal article" date="2015" name="Plant Cell">
        <title>Oil accumulation by the oleaginous diatom Fistulifera solaris as revealed by the genome and transcriptome.</title>
        <authorList>
            <person name="Tanaka T."/>
            <person name="Maeda Y."/>
            <person name="Veluchamy A."/>
            <person name="Tanaka M."/>
            <person name="Abida H."/>
            <person name="Marechal E."/>
            <person name="Bowler C."/>
            <person name="Muto M."/>
            <person name="Sunaga Y."/>
            <person name="Tanaka M."/>
            <person name="Yoshino T."/>
            <person name="Taniguchi T."/>
            <person name="Fukuda Y."/>
            <person name="Nemoto M."/>
            <person name="Matsumoto M."/>
            <person name="Wong P.S."/>
            <person name="Aburatani S."/>
            <person name="Fujibuchi W."/>
        </authorList>
    </citation>
    <scope>NUCLEOTIDE SEQUENCE [LARGE SCALE GENOMIC DNA]</scope>
    <source>
        <strain evidence="2 3">JPCC DA0580</strain>
    </source>
</reference>
<comment type="caution">
    <text evidence="2">The sequence shown here is derived from an EMBL/GenBank/DDBJ whole genome shotgun (WGS) entry which is preliminary data.</text>
</comment>
<protein>
    <submittedName>
        <fullName evidence="2">Uncharacterized protein</fullName>
    </submittedName>
</protein>
<dbReference type="AlphaFoldDB" id="A0A1Z5JVN5"/>
<dbReference type="EMBL" id="BDSP01000124">
    <property type="protein sequence ID" value="GAX18094.1"/>
    <property type="molecule type" value="Genomic_DNA"/>
</dbReference>
<sequence length="122" mass="13533">MADDEAPPLKRFSRLVVEQTNRVLATTEKQMNAISQPISKALHQGSDMTHSLERLYQHRHMYAPYIVGGSSVVAAGIMTLRRGRFMGLTAGLLTGGFTYGVVYDAFPIDEVFETLSRKARGE</sequence>
<organism evidence="2 3">
    <name type="scientific">Fistulifera solaris</name>
    <name type="common">Oleaginous diatom</name>
    <dbReference type="NCBI Taxonomy" id="1519565"/>
    <lineage>
        <taxon>Eukaryota</taxon>
        <taxon>Sar</taxon>
        <taxon>Stramenopiles</taxon>
        <taxon>Ochrophyta</taxon>
        <taxon>Bacillariophyta</taxon>
        <taxon>Bacillariophyceae</taxon>
        <taxon>Bacillariophycidae</taxon>
        <taxon>Naviculales</taxon>
        <taxon>Naviculaceae</taxon>
        <taxon>Fistulifera</taxon>
    </lineage>
</organism>
<keyword evidence="1" id="KW-1133">Transmembrane helix</keyword>
<name>A0A1Z5JVN5_FISSO</name>
<keyword evidence="1" id="KW-0472">Membrane</keyword>
<proteinExistence type="predicted"/>
<dbReference type="InParanoid" id="A0A1Z5JVN5"/>
<keyword evidence="3" id="KW-1185">Reference proteome</keyword>
<evidence type="ECO:0000256" key="1">
    <source>
        <dbReference type="SAM" id="Phobius"/>
    </source>
</evidence>
<dbReference type="Proteomes" id="UP000198406">
    <property type="component" value="Unassembled WGS sequence"/>
</dbReference>
<accession>A0A1Z5JVN5</accession>
<feature type="transmembrane region" description="Helical" evidence="1">
    <location>
        <begin position="62"/>
        <end position="80"/>
    </location>
</feature>
<keyword evidence="1" id="KW-0812">Transmembrane</keyword>
<evidence type="ECO:0000313" key="3">
    <source>
        <dbReference type="Proteomes" id="UP000198406"/>
    </source>
</evidence>
<gene>
    <name evidence="2" type="ORF">FisN_25Hh071</name>
</gene>